<keyword evidence="6" id="KW-0808">Transferase</keyword>
<comment type="caution">
    <text evidence="6">The sequence shown here is derived from an EMBL/GenBank/DDBJ whole genome shotgun (WGS) entry which is preliminary data.</text>
</comment>
<dbReference type="Proteomes" id="UP000433945">
    <property type="component" value="Unassembled WGS sequence"/>
</dbReference>
<gene>
    <name evidence="6" type="ORF">GN157_02100</name>
</gene>
<feature type="transmembrane region" description="Helical" evidence="5">
    <location>
        <begin position="243"/>
        <end position="266"/>
    </location>
</feature>
<feature type="transmembrane region" description="Helical" evidence="5">
    <location>
        <begin position="79"/>
        <end position="96"/>
    </location>
</feature>
<feature type="transmembrane region" description="Helical" evidence="5">
    <location>
        <begin position="163"/>
        <end position="182"/>
    </location>
</feature>
<feature type="transmembrane region" description="Helical" evidence="5">
    <location>
        <begin position="132"/>
        <end position="151"/>
    </location>
</feature>
<dbReference type="GO" id="GO:0016020">
    <property type="term" value="C:membrane"/>
    <property type="evidence" value="ECO:0007669"/>
    <property type="project" value="UniProtKB-SubCell"/>
</dbReference>
<comment type="subcellular location">
    <subcellularLocation>
        <location evidence="1">Membrane</location>
        <topology evidence="1">Multi-pass membrane protein</topology>
    </subcellularLocation>
</comment>
<sequence length="302" mass="33693">MKTARLIRYGNLLLIAFAFCTFRYGFLELQAGLPLALNNLQFLLLTISAVCIGAGGFLINNIIDNDVEKKYGITEGMAYNLYMGLNIIGVGIGFYISNYIGTPSYTLIFILLSGTMYLYATSLKYTIVINNIIVSCIVAVSVVLIGVFNLYPSITPENKPYMATIFSIFLDYAAFAFIISFIREIIKNLRDTDKDYNNGINTLPIALGKSRIAKITVALTLIPVAMILYYIDAYFVNESGMLLYALLYVLIFVLGPLIYFMIKLWTAKATRDFDRLSLTLKVVLAFTALSIVVITFNIQNNA</sequence>
<name>A0A6N8H798_9FLAO</name>
<keyword evidence="3 5" id="KW-1133">Transmembrane helix</keyword>
<dbReference type="Pfam" id="PF01040">
    <property type="entry name" value="UbiA"/>
    <property type="match status" value="1"/>
</dbReference>
<evidence type="ECO:0000313" key="6">
    <source>
        <dbReference type="EMBL" id="MUV02489.1"/>
    </source>
</evidence>
<dbReference type="Gene3D" id="1.20.120.1780">
    <property type="entry name" value="UbiA prenyltransferase"/>
    <property type="match status" value="1"/>
</dbReference>
<evidence type="ECO:0000256" key="1">
    <source>
        <dbReference type="ARBA" id="ARBA00004141"/>
    </source>
</evidence>
<accession>A0A6N8H798</accession>
<dbReference type="EMBL" id="WOWP01000010">
    <property type="protein sequence ID" value="MUV02489.1"/>
    <property type="molecule type" value="Genomic_DNA"/>
</dbReference>
<evidence type="ECO:0000313" key="7">
    <source>
        <dbReference type="Proteomes" id="UP000433945"/>
    </source>
</evidence>
<dbReference type="OrthoDB" id="9811562at2"/>
<dbReference type="InterPro" id="IPR000537">
    <property type="entry name" value="UbiA_prenyltransferase"/>
</dbReference>
<dbReference type="NCBIfam" id="NF009512">
    <property type="entry name" value="PRK12872.1-1"/>
    <property type="match status" value="1"/>
</dbReference>
<feature type="transmembrane region" description="Helical" evidence="5">
    <location>
        <begin position="278"/>
        <end position="298"/>
    </location>
</feature>
<feature type="transmembrane region" description="Helical" evidence="5">
    <location>
        <begin position="39"/>
        <end position="59"/>
    </location>
</feature>
<protein>
    <submittedName>
        <fullName evidence="6">Prenyltransferase</fullName>
    </submittedName>
</protein>
<evidence type="ECO:0000256" key="5">
    <source>
        <dbReference type="SAM" id="Phobius"/>
    </source>
</evidence>
<proteinExistence type="predicted"/>
<organism evidence="6 7">
    <name type="scientific">Flavobacterium rakeshii</name>
    <dbReference type="NCBI Taxonomy" id="1038845"/>
    <lineage>
        <taxon>Bacteria</taxon>
        <taxon>Pseudomonadati</taxon>
        <taxon>Bacteroidota</taxon>
        <taxon>Flavobacteriia</taxon>
        <taxon>Flavobacteriales</taxon>
        <taxon>Flavobacteriaceae</taxon>
        <taxon>Flavobacterium</taxon>
    </lineage>
</organism>
<keyword evidence="2 5" id="KW-0812">Transmembrane</keyword>
<feature type="transmembrane region" description="Helical" evidence="5">
    <location>
        <begin position="212"/>
        <end position="231"/>
    </location>
</feature>
<dbReference type="RefSeq" id="WP_157481479.1">
    <property type="nucleotide sequence ID" value="NZ_WOWP01000010.1"/>
</dbReference>
<feature type="transmembrane region" description="Helical" evidence="5">
    <location>
        <begin position="9"/>
        <end position="27"/>
    </location>
</feature>
<evidence type="ECO:0000256" key="4">
    <source>
        <dbReference type="ARBA" id="ARBA00023136"/>
    </source>
</evidence>
<keyword evidence="7" id="KW-1185">Reference proteome</keyword>
<dbReference type="AlphaFoldDB" id="A0A6N8H798"/>
<keyword evidence="4 5" id="KW-0472">Membrane</keyword>
<dbReference type="GO" id="GO:0016765">
    <property type="term" value="F:transferase activity, transferring alkyl or aryl (other than methyl) groups"/>
    <property type="evidence" value="ECO:0007669"/>
    <property type="project" value="InterPro"/>
</dbReference>
<evidence type="ECO:0000256" key="3">
    <source>
        <dbReference type="ARBA" id="ARBA00022989"/>
    </source>
</evidence>
<reference evidence="6 7" key="1">
    <citation type="submission" date="2019-12" db="EMBL/GenBank/DDBJ databases">
        <authorList>
            <person name="Sun J.-Q."/>
        </authorList>
    </citation>
    <scope>NUCLEOTIDE SEQUENCE [LARGE SCALE GENOMIC DNA]</scope>
    <source>
        <strain evidence="6 7">JCM 17928</strain>
    </source>
</reference>
<feature type="transmembrane region" description="Helical" evidence="5">
    <location>
        <begin position="102"/>
        <end position="120"/>
    </location>
</feature>
<evidence type="ECO:0000256" key="2">
    <source>
        <dbReference type="ARBA" id="ARBA00022692"/>
    </source>
</evidence>